<organism evidence="1 2">
    <name type="scientific">Variovorax paradoxus B4</name>
    <dbReference type="NCBI Taxonomy" id="1246301"/>
    <lineage>
        <taxon>Bacteria</taxon>
        <taxon>Pseudomonadati</taxon>
        <taxon>Pseudomonadota</taxon>
        <taxon>Betaproteobacteria</taxon>
        <taxon>Burkholderiales</taxon>
        <taxon>Comamonadaceae</taxon>
        <taxon>Variovorax</taxon>
    </lineage>
</organism>
<evidence type="ECO:0000313" key="2">
    <source>
        <dbReference type="Proteomes" id="UP000016223"/>
    </source>
</evidence>
<dbReference type="AlphaFoldDB" id="T1XAN0"/>
<dbReference type="KEGG" id="vpd:VAPA_1c24400"/>
<protein>
    <submittedName>
        <fullName evidence="1">Uncharacterized protein</fullName>
    </submittedName>
</protein>
<dbReference type="HOGENOM" id="CLU_2526562_0_0_4"/>
<sequence>MSVPYYELKIGNQTGLVQVTQDLVSYTATLYWMPNRRAPRATDEVNSTPLAHHQTFGQSETEALGLLRAWAIENFDPVSDFVQI</sequence>
<name>T1XAN0_VARPD</name>
<accession>T1XAN0</accession>
<reference evidence="1 2" key="1">
    <citation type="submission" date="2012-10" db="EMBL/GenBank/DDBJ databases">
        <title>Genome sequence of Variovorax paradoxus B4.</title>
        <authorList>
            <person name="Schuldes J."/>
            <person name="Brandt U."/>
            <person name="Hiessl S."/>
            <person name="Wuebbeler J.H."/>
            <person name="Thuermer A."/>
            <person name="Steinbuechel A."/>
            <person name="Daniel R."/>
        </authorList>
    </citation>
    <scope>NUCLEOTIDE SEQUENCE [LARGE SCALE GENOMIC DNA]</scope>
    <source>
        <strain evidence="1 2">B4</strain>
    </source>
</reference>
<dbReference type="EMBL" id="CP003911">
    <property type="protein sequence ID" value="AGU49541.1"/>
    <property type="molecule type" value="Genomic_DNA"/>
</dbReference>
<dbReference type="Proteomes" id="UP000016223">
    <property type="component" value="Chromosome 1"/>
</dbReference>
<dbReference type="PATRIC" id="fig|1246301.3.peg.2470"/>
<gene>
    <name evidence="1" type="ORF">VAPA_1c24400</name>
</gene>
<proteinExistence type="predicted"/>
<evidence type="ECO:0000313" key="1">
    <source>
        <dbReference type="EMBL" id="AGU49541.1"/>
    </source>
</evidence>